<keyword evidence="2" id="KW-1185">Reference proteome</keyword>
<evidence type="ECO:0000313" key="2">
    <source>
        <dbReference type="Proteomes" id="UP000027238"/>
    </source>
</evidence>
<comment type="caution">
    <text evidence="1">The sequence shown here is derived from an EMBL/GenBank/DDBJ whole genome shotgun (WGS) entry which is preliminary data.</text>
</comment>
<protein>
    <submittedName>
        <fullName evidence="1">Uncharacterized protein</fullName>
    </submittedName>
</protein>
<gene>
    <name evidence="1" type="ORF">CSUB01_11911</name>
</gene>
<organism evidence="1 2">
    <name type="scientific">Colletotrichum sublineola</name>
    <name type="common">Sorghum anthracnose fungus</name>
    <dbReference type="NCBI Taxonomy" id="1173701"/>
    <lineage>
        <taxon>Eukaryota</taxon>
        <taxon>Fungi</taxon>
        <taxon>Dikarya</taxon>
        <taxon>Ascomycota</taxon>
        <taxon>Pezizomycotina</taxon>
        <taxon>Sordariomycetes</taxon>
        <taxon>Hypocreomycetidae</taxon>
        <taxon>Glomerellales</taxon>
        <taxon>Glomerellaceae</taxon>
        <taxon>Colletotrichum</taxon>
        <taxon>Colletotrichum graminicola species complex</taxon>
    </lineage>
</organism>
<reference evidence="2" key="1">
    <citation type="journal article" date="2014" name="Genome Announc.">
        <title>Draft genome sequence of Colletotrichum sublineola, a destructive pathogen of cultivated sorghum.</title>
        <authorList>
            <person name="Baroncelli R."/>
            <person name="Sanz-Martin J.M."/>
            <person name="Rech G.E."/>
            <person name="Sukno S.A."/>
            <person name="Thon M.R."/>
        </authorList>
    </citation>
    <scope>NUCLEOTIDE SEQUENCE [LARGE SCALE GENOMIC DNA]</scope>
    <source>
        <strain evidence="2">TX430BB</strain>
    </source>
</reference>
<proteinExistence type="predicted"/>
<name>A0A066XYJ5_COLSU</name>
<dbReference type="AlphaFoldDB" id="A0A066XYJ5"/>
<dbReference type="Proteomes" id="UP000027238">
    <property type="component" value="Unassembled WGS sequence"/>
</dbReference>
<sequence length="196" mass="20979">MYTASFAVALSRDGERRGREVEQMAATLIPVRVVRRGLALPVVPVARRADVDVNNLLLAPAVLGVSSKSFDHAVDAGWSRGLSAAVTIGVAFTIISAGARGFGGGPITAVPRDAFGRMLVVQARGEDQGVGLGRRPRKRSTVRNGMEIGEGDEACYREGDPRYWLLGEDRKGHRRLSPDSILENLEDSRSVANKGG</sequence>
<accession>A0A066XYJ5</accession>
<dbReference type="EMBL" id="JMSE01000265">
    <property type="protein sequence ID" value="KDN71040.1"/>
    <property type="molecule type" value="Genomic_DNA"/>
</dbReference>
<dbReference type="HOGENOM" id="CLU_1390144_0_0_1"/>
<evidence type="ECO:0000313" key="1">
    <source>
        <dbReference type="EMBL" id="KDN71040.1"/>
    </source>
</evidence>